<dbReference type="EMBL" id="FOQO01000006">
    <property type="protein sequence ID" value="SFI84642.1"/>
    <property type="molecule type" value="Genomic_DNA"/>
</dbReference>
<evidence type="ECO:0000256" key="1">
    <source>
        <dbReference type="SAM" id="Phobius"/>
    </source>
</evidence>
<name>A0A1I3LIT8_9SPHI</name>
<keyword evidence="1" id="KW-0812">Transmembrane</keyword>
<keyword evidence="1" id="KW-0472">Membrane</keyword>
<protein>
    <submittedName>
        <fullName evidence="2">Virus attachment protein p12 family protein</fullName>
    </submittedName>
</protein>
<keyword evidence="3" id="KW-1185">Reference proteome</keyword>
<reference evidence="2 3" key="1">
    <citation type="submission" date="2016-10" db="EMBL/GenBank/DDBJ databases">
        <authorList>
            <person name="de Groot N.N."/>
        </authorList>
    </citation>
    <scope>NUCLEOTIDE SEQUENCE [LARGE SCALE GENOMIC DNA]</scope>
    <source>
        <strain evidence="2 3">RK1</strain>
    </source>
</reference>
<evidence type="ECO:0000313" key="3">
    <source>
        <dbReference type="Proteomes" id="UP000198670"/>
    </source>
</evidence>
<dbReference type="Pfam" id="PF12669">
    <property type="entry name" value="FeoB_associated"/>
    <property type="match status" value="1"/>
</dbReference>
<dbReference type="STRING" id="1477437.SAMN05444682_10645"/>
<keyword evidence="1" id="KW-1133">Transmembrane helix</keyword>
<dbReference type="Proteomes" id="UP000198670">
    <property type="component" value="Unassembled WGS sequence"/>
</dbReference>
<sequence length="57" mass="6211">MDAITIQYIAVGALFLVAVAFLVRRTRRSFGNKGGCSKGCGCEFSETSMEKSKKAIY</sequence>
<evidence type="ECO:0000313" key="2">
    <source>
        <dbReference type="EMBL" id="SFI84642.1"/>
    </source>
</evidence>
<dbReference type="AlphaFoldDB" id="A0A1I3LIT8"/>
<organism evidence="2 3">
    <name type="scientific">Parapedobacter indicus</name>
    <dbReference type="NCBI Taxonomy" id="1477437"/>
    <lineage>
        <taxon>Bacteria</taxon>
        <taxon>Pseudomonadati</taxon>
        <taxon>Bacteroidota</taxon>
        <taxon>Sphingobacteriia</taxon>
        <taxon>Sphingobacteriales</taxon>
        <taxon>Sphingobacteriaceae</taxon>
        <taxon>Parapedobacter</taxon>
    </lineage>
</organism>
<dbReference type="RefSeq" id="WP_090627387.1">
    <property type="nucleotide sequence ID" value="NZ_FOQO01000006.1"/>
</dbReference>
<gene>
    <name evidence="2" type="ORF">SAMN05444682_10645</name>
</gene>
<proteinExistence type="predicted"/>
<accession>A0A1I3LIT8</accession>
<feature type="transmembrane region" description="Helical" evidence="1">
    <location>
        <begin position="6"/>
        <end position="23"/>
    </location>
</feature>